<gene>
    <name evidence="1" type="ORF">CGI_10014526</name>
</gene>
<protein>
    <submittedName>
        <fullName evidence="1">Uncharacterized protein</fullName>
    </submittedName>
</protein>
<sequence>MECDMAVSMPKDLEDKNNSVETIAMGGDTTTIAMARKEMNASLKKKSYANHAQKHFTNKLDGLLIAKK</sequence>
<evidence type="ECO:0000313" key="1">
    <source>
        <dbReference type="EMBL" id="EKC36614.1"/>
    </source>
</evidence>
<proteinExistence type="predicted"/>
<reference evidence="1" key="1">
    <citation type="journal article" date="2012" name="Nature">
        <title>The oyster genome reveals stress adaptation and complexity of shell formation.</title>
        <authorList>
            <person name="Zhang G."/>
            <person name="Fang X."/>
            <person name="Guo X."/>
            <person name="Li L."/>
            <person name="Luo R."/>
            <person name="Xu F."/>
            <person name="Yang P."/>
            <person name="Zhang L."/>
            <person name="Wang X."/>
            <person name="Qi H."/>
            <person name="Xiong Z."/>
            <person name="Que H."/>
            <person name="Xie Y."/>
            <person name="Holland P.W."/>
            <person name="Paps J."/>
            <person name="Zhu Y."/>
            <person name="Wu F."/>
            <person name="Chen Y."/>
            <person name="Wang J."/>
            <person name="Peng C."/>
            <person name="Meng J."/>
            <person name="Yang L."/>
            <person name="Liu J."/>
            <person name="Wen B."/>
            <person name="Zhang N."/>
            <person name="Huang Z."/>
            <person name="Zhu Q."/>
            <person name="Feng Y."/>
            <person name="Mount A."/>
            <person name="Hedgecock D."/>
            <person name="Xu Z."/>
            <person name="Liu Y."/>
            <person name="Domazet-Loso T."/>
            <person name="Du Y."/>
            <person name="Sun X."/>
            <person name="Zhang S."/>
            <person name="Liu B."/>
            <person name="Cheng P."/>
            <person name="Jiang X."/>
            <person name="Li J."/>
            <person name="Fan D."/>
            <person name="Wang W."/>
            <person name="Fu W."/>
            <person name="Wang T."/>
            <person name="Wang B."/>
            <person name="Zhang J."/>
            <person name="Peng Z."/>
            <person name="Li Y."/>
            <person name="Li N."/>
            <person name="Wang J."/>
            <person name="Chen M."/>
            <person name="He Y."/>
            <person name="Tan F."/>
            <person name="Song X."/>
            <person name="Zheng Q."/>
            <person name="Huang R."/>
            <person name="Yang H."/>
            <person name="Du X."/>
            <person name="Chen L."/>
            <person name="Yang M."/>
            <person name="Gaffney P.M."/>
            <person name="Wang S."/>
            <person name="Luo L."/>
            <person name="She Z."/>
            <person name="Ming Y."/>
            <person name="Huang W."/>
            <person name="Zhang S."/>
            <person name="Huang B."/>
            <person name="Zhang Y."/>
            <person name="Qu T."/>
            <person name="Ni P."/>
            <person name="Miao G."/>
            <person name="Wang J."/>
            <person name="Wang Q."/>
            <person name="Steinberg C.E."/>
            <person name="Wang H."/>
            <person name="Li N."/>
            <person name="Qian L."/>
            <person name="Zhang G."/>
            <person name="Li Y."/>
            <person name="Yang H."/>
            <person name="Liu X."/>
            <person name="Wang J."/>
            <person name="Yin Y."/>
            <person name="Wang J."/>
        </authorList>
    </citation>
    <scope>NUCLEOTIDE SEQUENCE [LARGE SCALE GENOMIC DNA]</scope>
    <source>
        <strain evidence="1">05x7-T-G4-1.051#20</strain>
    </source>
</reference>
<dbReference type="EMBL" id="JH818174">
    <property type="protein sequence ID" value="EKC36614.1"/>
    <property type="molecule type" value="Genomic_DNA"/>
</dbReference>
<organism evidence="1">
    <name type="scientific">Magallana gigas</name>
    <name type="common">Pacific oyster</name>
    <name type="synonym">Crassostrea gigas</name>
    <dbReference type="NCBI Taxonomy" id="29159"/>
    <lineage>
        <taxon>Eukaryota</taxon>
        <taxon>Metazoa</taxon>
        <taxon>Spiralia</taxon>
        <taxon>Lophotrochozoa</taxon>
        <taxon>Mollusca</taxon>
        <taxon>Bivalvia</taxon>
        <taxon>Autobranchia</taxon>
        <taxon>Pteriomorphia</taxon>
        <taxon>Ostreida</taxon>
        <taxon>Ostreoidea</taxon>
        <taxon>Ostreidae</taxon>
        <taxon>Magallana</taxon>
    </lineage>
</organism>
<dbReference type="HOGENOM" id="CLU_2796471_0_0_1"/>
<dbReference type="InParanoid" id="K1QZM2"/>
<name>K1QZM2_MAGGI</name>
<dbReference type="AlphaFoldDB" id="K1QZM2"/>
<accession>K1QZM2</accession>